<dbReference type="GO" id="GO:0007131">
    <property type="term" value="P:reciprocal meiotic recombination"/>
    <property type="evidence" value="ECO:0007669"/>
    <property type="project" value="TreeGrafter"/>
</dbReference>
<dbReference type="PANTHER" id="PTHR23160">
    <property type="entry name" value="SYNAPTONEMAL COMPLEX PROTEIN-RELATED"/>
    <property type="match status" value="1"/>
</dbReference>
<reference evidence="3" key="1">
    <citation type="submission" date="2022-07" db="EMBL/GenBank/DDBJ databases">
        <authorList>
            <person name="Macas J."/>
            <person name="Novak P."/>
            <person name="Neumann P."/>
        </authorList>
    </citation>
    <scope>NUCLEOTIDE SEQUENCE</scope>
</reference>
<proteinExistence type="predicted"/>
<name>A0AAV0EW21_9ASTE</name>
<comment type="caution">
    <text evidence="3">The sequence shown here is derived from an EMBL/GenBank/DDBJ whole genome shotgun (WGS) entry which is preliminary data.</text>
</comment>
<protein>
    <submittedName>
        <fullName evidence="3">Uncharacterized protein</fullName>
    </submittedName>
</protein>
<dbReference type="EMBL" id="CAMAPF010000947">
    <property type="protein sequence ID" value="CAH9127335.1"/>
    <property type="molecule type" value="Genomic_DNA"/>
</dbReference>
<sequence>MSSSASLHANLSVSSSLQHSQTCDIRTKFKHMRLTSISVKNRRASYLSVRSVLSSKESIVNCNGATESSGILLQRLKQKLEEQIYRDPQLPQVAEFGLDRVKLESDLHAALLILKKKEEDLQDAERKVLLEYNELSHAMVELETQDDEIAAASSKQAKLEDDLKQANLYLASQALEIKDLKSYLSNKDHEISAANVALSLKELELNNMKDGLMKKSEEAANVESELRSKSQLLDEANRIVRKQKIEIHDLRMVIQEKEKVLDNALIMQKVEGDKLKVAEANLEKQTMNWLLIRGELKKLAKAIPKHSRKENVTYEDFKRVKVLLANVRYELLSSRKSLASLKKKIRDQERMLQQQQKELGEERRSVMSYMTLLGDAQVEVGGEKLKLRLAEAKKVELERDLSMEKELVQELQNALNKERSSLQEAMEKMSLMKKELDLKTTEFEEVQNHLKVKESELVEARFEIQHLKTKQASLQLTLQEKDLELLNTRKKFDELSWEITELRVIMKSKEDQLMQATTLLKEKNEEVLTIHHELKETKQKFLEAETAVEGILELTNKLVISVKDDQCDLPTQPSDTSQNYLPHLLESKPANSFKWQKRHLENELELTKENLRTKDREILAAQSSLKLKDNELKLALEKLDAREKELRRVKDEMTQESGNLKQHYASANKRVGVMSLGEFAVEKLQFEGAKASLVLKDDYGASDLPRPIFETKLVHNECLVEVHAEVARLSVLTEQLVQEAGIVVKVH</sequence>
<evidence type="ECO:0000313" key="4">
    <source>
        <dbReference type="Proteomes" id="UP001152523"/>
    </source>
</evidence>
<organism evidence="3 4">
    <name type="scientific">Cuscuta epithymum</name>
    <dbReference type="NCBI Taxonomy" id="186058"/>
    <lineage>
        <taxon>Eukaryota</taxon>
        <taxon>Viridiplantae</taxon>
        <taxon>Streptophyta</taxon>
        <taxon>Embryophyta</taxon>
        <taxon>Tracheophyta</taxon>
        <taxon>Spermatophyta</taxon>
        <taxon>Magnoliopsida</taxon>
        <taxon>eudicotyledons</taxon>
        <taxon>Gunneridae</taxon>
        <taxon>Pentapetalae</taxon>
        <taxon>asterids</taxon>
        <taxon>lamiids</taxon>
        <taxon>Solanales</taxon>
        <taxon>Convolvulaceae</taxon>
        <taxon>Cuscuteae</taxon>
        <taxon>Cuscuta</taxon>
        <taxon>Cuscuta subgen. Cuscuta</taxon>
    </lineage>
</organism>
<feature type="coiled-coil region" evidence="2">
    <location>
        <begin position="506"/>
        <end position="540"/>
    </location>
</feature>
<feature type="coiled-coil region" evidence="2">
    <location>
        <begin position="338"/>
        <end position="470"/>
    </location>
</feature>
<evidence type="ECO:0000256" key="1">
    <source>
        <dbReference type="ARBA" id="ARBA00023054"/>
    </source>
</evidence>
<feature type="coiled-coil region" evidence="2">
    <location>
        <begin position="205"/>
        <end position="239"/>
    </location>
</feature>
<dbReference type="Proteomes" id="UP001152523">
    <property type="component" value="Unassembled WGS sequence"/>
</dbReference>
<feature type="coiled-coil region" evidence="2">
    <location>
        <begin position="590"/>
        <end position="656"/>
    </location>
</feature>
<feature type="coiled-coil region" evidence="2">
    <location>
        <begin position="107"/>
        <end position="162"/>
    </location>
</feature>
<keyword evidence="4" id="KW-1185">Reference proteome</keyword>
<dbReference type="AlphaFoldDB" id="A0AAV0EW21"/>
<accession>A0AAV0EW21</accession>
<gene>
    <name evidence="3" type="ORF">CEPIT_LOCUS28237</name>
</gene>
<evidence type="ECO:0000256" key="2">
    <source>
        <dbReference type="SAM" id="Coils"/>
    </source>
</evidence>
<evidence type="ECO:0000313" key="3">
    <source>
        <dbReference type="EMBL" id="CAH9127335.1"/>
    </source>
</evidence>
<keyword evidence="1 2" id="KW-0175">Coiled coil</keyword>
<dbReference type="PANTHER" id="PTHR23160:SF19">
    <property type="entry name" value="MYOSIN HEAVY CHAIN-RELATED PROTEIN"/>
    <property type="match status" value="1"/>
</dbReference>